<feature type="transmembrane region" description="Helical" evidence="4">
    <location>
        <begin position="135"/>
        <end position="154"/>
    </location>
</feature>
<dbReference type="InterPro" id="IPR036259">
    <property type="entry name" value="MFS_trans_sf"/>
</dbReference>
<evidence type="ECO:0000256" key="4">
    <source>
        <dbReference type="SAM" id="Phobius"/>
    </source>
</evidence>
<feature type="transmembrane region" description="Helical" evidence="4">
    <location>
        <begin position="39"/>
        <end position="61"/>
    </location>
</feature>
<keyword evidence="3 4" id="KW-0472">Membrane</keyword>
<gene>
    <name evidence="5" type="ORF">M5G18_10045</name>
</gene>
<keyword evidence="2 4" id="KW-1133">Transmembrane helix</keyword>
<dbReference type="Proteomes" id="UP001150531">
    <property type="component" value="Unassembled WGS sequence"/>
</dbReference>
<accession>A0ABT5PM28</accession>
<feature type="transmembrane region" description="Helical" evidence="4">
    <location>
        <begin position="235"/>
        <end position="260"/>
    </location>
</feature>
<organism evidence="5 6">
    <name type="scientific">Pseudomonas aphyarum</name>
    <dbReference type="NCBI Taxonomy" id="2942629"/>
    <lineage>
        <taxon>Bacteria</taxon>
        <taxon>Pseudomonadati</taxon>
        <taxon>Pseudomonadota</taxon>
        <taxon>Gammaproteobacteria</taxon>
        <taxon>Pseudomonadales</taxon>
        <taxon>Pseudomonadaceae</taxon>
        <taxon>Pseudomonas</taxon>
    </lineage>
</organism>
<feature type="transmembrane region" description="Helical" evidence="4">
    <location>
        <begin position="267"/>
        <end position="288"/>
    </location>
</feature>
<feature type="transmembrane region" description="Helical" evidence="4">
    <location>
        <begin position="73"/>
        <end position="90"/>
    </location>
</feature>
<evidence type="ECO:0000256" key="1">
    <source>
        <dbReference type="ARBA" id="ARBA00022692"/>
    </source>
</evidence>
<feature type="transmembrane region" description="Helical" evidence="4">
    <location>
        <begin position="96"/>
        <end position="114"/>
    </location>
</feature>
<feature type="transmembrane region" description="Helical" evidence="4">
    <location>
        <begin position="204"/>
        <end position="229"/>
    </location>
</feature>
<sequence>MKTHRELIVFLICSTVYRLFSGALLVSLTWTILNQDEGGYLPLALAIFCSFIPAFVTPMMIKRLSTRMNGRQMSSWFLVCLAGLSLVAGVCRDITVGLLITNLFVWLIFMLLEASLDMWFTQVQRGMDEATVRRISGATTATSQAALMIGPLLAAGLMPILTGMGFSILLGVSFLLVAVVCYTRNGAAVIETREGSALAAPAKLPLTLFIPMVLIWPILGAFNFMLPVYVSSHGWALFELGVLDAVFGMGMALIGVLIILGNTGRNLLVFLSGLIALAITAALVWFLVPDTLVLKALSLLILGMAFGGARVHIRAAIAYRYSEAAVGLCVSRANALATPVLLLVLSLQLAMIDTAWFVPFLMITLSIALLLQTSATRFAKGQANTASASA</sequence>
<dbReference type="RefSeq" id="WP_273899676.1">
    <property type="nucleotide sequence ID" value="NZ_JAMDGS010000006.1"/>
</dbReference>
<dbReference type="EMBL" id="JAMDGS010000006">
    <property type="protein sequence ID" value="MDD1124934.1"/>
    <property type="molecule type" value="Genomic_DNA"/>
</dbReference>
<dbReference type="SUPFAM" id="SSF103473">
    <property type="entry name" value="MFS general substrate transporter"/>
    <property type="match status" value="1"/>
</dbReference>
<keyword evidence="1 4" id="KW-0812">Transmembrane</keyword>
<protein>
    <submittedName>
        <fullName evidence="5">MFS transporter</fullName>
    </submittedName>
</protein>
<evidence type="ECO:0000256" key="3">
    <source>
        <dbReference type="ARBA" id="ARBA00023136"/>
    </source>
</evidence>
<proteinExistence type="predicted"/>
<comment type="caution">
    <text evidence="5">The sequence shown here is derived from an EMBL/GenBank/DDBJ whole genome shotgun (WGS) entry which is preliminary data.</text>
</comment>
<reference evidence="5" key="1">
    <citation type="submission" date="2022-05" db="EMBL/GenBank/DDBJ databases">
        <title>Novel Pseudomonas spp. Isolated from a Rainbow Trout Aquaculture Facility.</title>
        <authorList>
            <person name="Testerman T."/>
            <person name="Graf J."/>
        </authorList>
    </citation>
    <scope>NUCLEOTIDE SEQUENCE</scope>
    <source>
        <strain evidence="5">ID386</strain>
    </source>
</reference>
<evidence type="ECO:0000256" key="2">
    <source>
        <dbReference type="ARBA" id="ARBA00022989"/>
    </source>
</evidence>
<dbReference type="Pfam" id="PF07690">
    <property type="entry name" value="MFS_1"/>
    <property type="match status" value="1"/>
</dbReference>
<dbReference type="InterPro" id="IPR011701">
    <property type="entry name" value="MFS"/>
</dbReference>
<keyword evidence="6" id="KW-1185">Reference proteome</keyword>
<feature type="transmembrane region" description="Helical" evidence="4">
    <location>
        <begin position="354"/>
        <end position="371"/>
    </location>
</feature>
<feature type="transmembrane region" description="Helical" evidence="4">
    <location>
        <begin position="7"/>
        <end position="33"/>
    </location>
</feature>
<feature type="transmembrane region" description="Helical" evidence="4">
    <location>
        <begin position="160"/>
        <end position="183"/>
    </location>
</feature>
<evidence type="ECO:0000313" key="6">
    <source>
        <dbReference type="Proteomes" id="UP001150531"/>
    </source>
</evidence>
<name>A0ABT5PM28_9PSED</name>
<evidence type="ECO:0000313" key="5">
    <source>
        <dbReference type="EMBL" id="MDD1124934.1"/>
    </source>
</evidence>